<name>A0ACC6T353_9HYPH</name>
<gene>
    <name evidence="1" type="ORF">NKI81_20440</name>
</gene>
<proteinExistence type="predicted"/>
<comment type="caution">
    <text evidence="1">The sequence shown here is derived from an EMBL/GenBank/DDBJ whole genome shotgun (WGS) entry which is preliminary data.</text>
</comment>
<protein>
    <submittedName>
        <fullName evidence="1">Histone deacetylase family protein</fullName>
    </submittedName>
</protein>
<keyword evidence="2" id="KW-1185">Reference proteome</keyword>
<sequence length="342" mass="36521">MKAFYAQEQKRHDPKAFLSSGAAQPNPEKPERVERLLGGAKSAGCTIERPRDHGLGPVSAVHTPEYLDFLEHIFERWQRIEGASAEVIPNIHPIARNGSYPASAVGQAGYHMADTACPISGETWQSALWSAWSAVEAAETVTAGAPSAYALCRPPGHHAFADVAGGFCFINNSAVAAQVLRRQAARVAILDVDLHHGNGTQGIFYARPDVLTVSLHADPVRFYPFFWGHADERGEGPGLGYNFNLPLPRKSADVAFLEALEVAFQRIRSFSPDALVVALGLDAFEGDPFGGLSVTTPGFSRIGEAIAGLGLPAVIVQEGGYLCDELGDNLTAFLTGFGGKAR</sequence>
<organism evidence="1 2">
    <name type="scientific">Mesorhizobium australicum</name>
    <dbReference type="NCBI Taxonomy" id="536018"/>
    <lineage>
        <taxon>Bacteria</taxon>
        <taxon>Pseudomonadati</taxon>
        <taxon>Pseudomonadota</taxon>
        <taxon>Alphaproteobacteria</taxon>
        <taxon>Hyphomicrobiales</taxon>
        <taxon>Phyllobacteriaceae</taxon>
        <taxon>Mesorhizobium</taxon>
    </lineage>
</organism>
<dbReference type="EMBL" id="JAMYRI010000012">
    <property type="protein sequence ID" value="MER9286301.1"/>
    <property type="molecule type" value="Genomic_DNA"/>
</dbReference>
<accession>A0ACC6T353</accession>
<reference evidence="1 2" key="1">
    <citation type="journal article" date="2024" name="Proc. Natl. Acad. Sci. U.S.A.">
        <title>The evolutionary genomics of adaptation to stress in wild rhizobium bacteria.</title>
        <authorList>
            <person name="Kehlet-Delgado H."/>
            <person name="Montoya A.P."/>
            <person name="Jensen K.T."/>
            <person name="Wendlandt C.E."/>
            <person name="Dexheimer C."/>
            <person name="Roberts M."/>
            <person name="Torres Martinez L."/>
            <person name="Friesen M.L."/>
            <person name="Griffitts J.S."/>
            <person name="Porter S.S."/>
        </authorList>
    </citation>
    <scope>NUCLEOTIDE SEQUENCE [LARGE SCALE GENOMIC DNA]</scope>
    <source>
        <strain evidence="1 2">M0468</strain>
    </source>
</reference>
<evidence type="ECO:0000313" key="1">
    <source>
        <dbReference type="EMBL" id="MER9286301.1"/>
    </source>
</evidence>
<dbReference type="Proteomes" id="UP001480082">
    <property type="component" value="Unassembled WGS sequence"/>
</dbReference>
<evidence type="ECO:0000313" key="2">
    <source>
        <dbReference type="Proteomes" id="UP001480082"/>
    </source>
</evidence>